<dbReference type="InterPro" id="IPR046357">
    <property type="entry name" value="PPIase_dom_sf"/>
</dbReference>
<keyword evidence="12" id="KW-1133">Transmembrane helix</keyword>
<dbReference type="InterPro" id="IPR050245">
    <property type="entry name" value="PrsA_foldase"/>
</dbReference>
<sequence length="295" mass="32932">MDKKKRSITLWSVIGGIVVVGTMLAMFGFSKEEVVAKVGSKSISKEDLYSTLVDQYGEAALDTLIAEKIVELEGDKEDISVKDSEIDEELKSMKDSYGGEEAFDEALASSGASLDSVKENIRSFLITEKLLKDRISISDDQIKEYFEANKDTFAQEEQVEASHILVEDEKTAQEVKKKLDDGGDFAELAKEYSTDTSNAESGGELGFFAKGEMVTEFDEKAFAMKKGEISEPVKTEFGYHIIKVTGKKDAKEAVLADRKEEIKDILFDQALQTEYGTWIQKKKEDYKIENLLKVS</sequence>
<keyword evidence="8" id="KW-0564">Palmitate</keyword>
<evidence type="ECO:0000256" key="2">
    <source>
        <dbReference type="ARBA" id="ARBA00004193"/>
    </source>
</evidence>
<evidence type="ECO:0000256" key="5">
    <source>
        <dbReference type="ARBA" id="ARBA00022729"/>
    </source>
</evidence>
<keyword evidence="6 11" id="KW-0697">Rotamase</keyword>
<evidence type="ECO:0000256" key="7">
    <source>
        <dbReference type="ARBA" id="ARBA00023136"/>
    </source>
</evidence>
<keyword evidence="7 11" id="KW-0472">Membrane</keyword>
<dbReference type="HAMAP" id="MF_01145">
    <property type="entry name" value="Foldase_PrsA"/>
    <property type="match status" value="1"/>
</dbReference>
<evidence type="ECO:0000256" key="1">
    <source>
        <dbReference type="ARBA" id="ARBA00000971"/>
    </source>
</evidence>
<keyword evidence="10" id="KW-0449">Lipoprotein</keyword>
<dbReference type="PANTHER" id="PTHR47245:SF1">
    <property type="entry name" value="FOLDASE PROTEIN PRSA"/>
    <property type="match status" value="1"/>
</dbReference>
<evidence type="ECO:0000256" key="9">
    <source>
        <dbReference type="ARBA" id="ARBA00023235"/>
    </source>
</evidence>
<proteinExistence type="inferred from homology"/>
<reference evidence="14 15" key="1">
    <citation type="submission" date="2018-06" db="EMBL/GenBank/DDBJ databases">
        <title>Freshwater and sediment microbial communities from various areas in North America, analyzing microbe dynamics in response to fracking.</title>
        <authorList>
            <person name="Lamendella R."/>
        </authorList>
    </citation>
    <scope>NUCLEOTIDE SEQUENCE [LARGE SCALE GENOMIC DNA]</scope>
    <source>
        <strain evidence="14 15">97B</strain>
    </source>
</reference>
<dbReference type="Pfam" id="PF00639">
    <property type="entry name" value="Rotamase"/>
    <property type="match status" value="1"/>
</dbReference>
<feature type="transmembrane region" description="Helical" evidence="12">
    <location>
        <begin position="7"/>
        <end position="29"/>
    </location>
</feature>
<evidence type="ECO:0000256" key="3">
    <source>
        <dbReference type="ARBA" id="ARBA00006071"/>
    </source>
</evidence>
<keyword evidence="12" id="KW-0812">Transmembrane</keyword>
<evidence type="ECO:0000313" key="15">
    <source>
        <dbReference type="Proteomes" id="UP000252118"/>
    </source>
</evidence>
<dbReference type="Pfam" id="PF13624">
    <property type="entry name" value="SurA_N_3"/>
    <property type="match status" value="1"/>
</dbReference>
<evidence type="ECO:0000256" key="11">
    <source>
        <dbReference type="HAMAP-Rule" id="MF_01145"/>
    </source>
</evidence>
<comment type="catalytic activity">
    <reaction evidence="1 11">
        <text>[protein]-peptidylproline (omega=180) = [protein]-peptidylproline (omega=0)</text>
        <dbReference type="Rhea" id="RHEA:16237"/>
        <dbReference type="Rhea" id="RHEA-COMP:10747"/>
        <dbReference type="Rhea" id="RHEA-COMP:10748"/>
        <dbReference type="ChEBI" id="CHEBI:83833"/>
        <dbReference type="ChEBI" id="CHEBI:83834"/>
        <dbReference type="EC" id="5.2.1.8"/>
    </reaction>
</comment>
<comment type="subcellular location">
    <subcellularLocation>
        <location evidence="2">Cell membrane</location>
        <topology evidence="2">Lipid-anchor</topology>
    </subcellularLocation>
</comment>
<organism evidence="14 15">
    <name type="scientific">Rossellomorea aquimaris</name>
    <dbReference type="NCBI Taxonomy" id="189382"/>
    <lineage>
        <taxon>Bacteria</taxon>
        <taxon>Bacillati</taxon>
        <taxon>Bacillota</taxon>
        <taxon>Bacilli</taxon>
        <taxon>Bacillales</taxon>
        <taxon>Bacillaceae</taxon>
        <taxon>Rossellomorea</taxon>
    </lineage>
</organism>
<dbReference type="InterPro" id="IPR027304">
    <property type="entry name" value="Trigger_fact/SurA_dom_sf"/>
</dbReference>
<keyword evidence="5 11" id="KW-0732">Signal</keyword>
<keyword evidence="4 11" id="KW-1003">Cell membrane</keyword>
<dbReference type="Gene3D" id="3.10.50.40">
    <property type="match status" value="1"/>
</dbReference>
<dbReference type="InterPro" id="IPR023058">
    <property type="entry name" value="PPIase_PpiC_CS"/>
</dbReference>
<evidence type="ECO:0000256" key="10">
    <source>
        <dbReference type="ARBA" id="ARBA00023288"/>
    </source>
</evidence>
<dbReference type="GO" id="GO:0005886">
    <property type="term" value="C:plasma membrane"/>
    <property type="evidence" value="ECO:0007669"/>
    <property type="project" value="UniProtKB-SubCell"/>
</dbReference>
<comment type="function">
    <text evidence="11">Plays a major role in protein secretion by helping the post-translocational extracellular folding of several secreted proteins.</text>
</comment>
<comment type="caution">
    <text evidence="14">The sequence shown here is derived from an EMBL/GenBank/DDBJ whole genome shotgun (WGS) entry which is preliminary data.</text>
</comment>
<dbReference type="PROSITE" id="PS01096">
    <property type="entry name" value="PPIC_PPIASE_1"/>
    <property type="match status" value="1"/>
</dbReference>
<dbReference type="EMBL" id="QNRJ01000024">
    <property type="protein sequence ID" value="RBP00825.1"/>
    <property type="molecule type" value="Genomic_DNA"/>
</dbReference>
<evidence type="ECO:0000256" key="4">
    <source>
        <dbReference type="ARBA" id="ARBA00022475"/>
    </source>
</evidence>
<evidence type="ECO:0000256" key="12">
    <source>
        <dbReference type="SAM" id="Phobius"/>
    </source>
</evidence>
<gene>
    <name evidence="11" type="primary">prsA</name>
    <name evidence="14" type="ORF">DET59_12427</name>
</gene>
<dbReference type="InterPro" id="IPR000297">
    <property type="entry name" value="PPIase_PpiC"/>
</dbReference>
<accession>A0A366EHB4</accession>
<dbReference type="RefSeq" id="WP_113971137.1">
    <property type="nucleotide sequence ID" value="NZ_QNRJ01000024.1"/>
</dbReference>
<protein>
    <recommendedName>
        <fullName evidence="11">Foldase protein PrsA</fullName>
        <ecNumber evidence="11">5.2.1.8</ecNumber>
    </recommendedName>
</protein>
<dbReference type="Proteomes" id="UP000252118">
    <property type="component" value="Unassembled WGS sequence"/>
</dbReference>
<dbReference type="SUPFAM" id="SSF109998">
    <property type="entry name" value="Triger factor/SurA peptide-binding domain-like"/>
    <property type="match status" value="1"/>
</dbReference>
<dbReference type="EC" id="5.2.1.8" evidence="11"/>
<evidence type="ECO:0000256" key="8">
    <source>
        <dbReference type="ARBA" id="ARBA00023139"/>
    </source>
</evidence>
<keyword evidence="9 11" id="KW-0413">Isomerase</keyword>
<name>A0A366EHB4_9BACI</name>
<dbReference type="GO" id="GO:0006457">
    <property type="term" value="P:protein folding"/>
    <property type="evidence" value="ECO:0007669"/>
    <property type="project" value="UniProtKB-UniRule"/>
</dbReference>
<evidence type="ECO:0000256" key="6">
    <source>
        <dbReference type="ARBA" id="ARBA00023110"/>
    </source>
</evidence>
<dbReference type="GO" id="GO:0003755">
    <property type="term" value="F:peptidyl-prolyl cis-trans isomerase activity"/>
    <property type="evidence" value="ECO:0007669"/>
    <property type="project" value="UniProtKB-UniRule"/>
</dbReference>
<dbReference type="SUPFAM" id="SSF54534">
    <property type="entry name" value="FKBP-like"/>
    <property type="match status" value="1"/>
</dbReference>
<dbReference type="InterPro" id="IPR023059">
    <property type="entry name" value="Foldase_PrsA"/>
</dbReference>
<feature type="domain" description="PpiC" evidence="13">
    <location>
        <begin position="156"/>
        <end position="246"/>
    </location>
</feature>
<dbReference type="AlphaFoldDB" id="A0A366EHB4"/>
<dbReference type="PROSITE" id="PS50198">
    <property type="entry name" value="PPIC_PPIASE_2"/>
    <property type="match status" value="1"/>
</dbReference>
<dbReference type="Gene3D" id="1.10.4030.10">
    <property type="entry name" value="Porin chaperone SurA, peptide-binding domain"/>
    <property type="match status" value="1"/>
</dbReference>
<evidence type="ECO:0000259" key="13">
    <source>
        <dbReference type="PROSITE" id="PS50198"/>
    </source>
</evidence>
<comment type="similarity">
    <text evidence="3 11">Belongs to the PrsA family.</text>
</comment>
<evidence type="ECO:0000313" key="14">
    <source>
        <dbReference type="EMBL" id="RBP00825.1"/>
    </source>
</evidence>
<dbReference type="PANTHER" id="PTHR47245">
    <property type="entry name" value="PEPTIDYLPROLYL ISOMERASE"/>
    <property type="match status" value="1"/>
</dbReference>
<dbReference type="OrthoDB" id="14196at2"/>